<dbReference type="PROSITE" id="PS50077">
    <property type="entry name" value="HEAT_REPEAT"/>
    <property type="match status" value="1"/>
</dbReference>
<organism evidence="17 18">
    <name type="scientific">Aspergillus nanangensis</name>
    <dbReference type="NCBI Taxonomy" id="2582783"/>
    <lineage>
        <taxon>Eukaryota</taxon>
        <taxon>Fungi</taxon>
        <taxon>Dikarya</taxon>
        <taxon>Ascomycota</taxon>
        <taxon>Pezizomycotina</taxon>
        <taxon>Eurotiomycetes</taxon>
        <taxon>Eurotiomycetidae</taxon>
        <taxon>Eurotiales</taxon>
        <taxon>Aspergillaceae</taxon>
        <taxon>Aspergillus</taxon>
        <taxon>Aspergillus subgen. Circumdati</taxon>
    </lineage>
</organism>
<evidence type="ECO:0000256" key="9">
    <source>
        <dbReference type="ARBA" id="ARBA00022776"/>
    </source>
</evidence>
<evidence type="ECO:0000256" key="6">
    <source>
        <dbReference type="ARBA" id="ARBA00022618"/>
    </source>
</evidence>
<keyword evidence="6" id="KW-0132">Cell division</keyword>
<proteinExistence type="inferred from homology"/>
<feature type="domain" description="TOG" evidence="16">
    <location>
        <begin position="280"/>
        <end position="513"/>
    </location>
</feature>
<dbReference type="EMBL" id="VCAU01000151">
    <property type="protein sequence ID" value="KAF9883715.1"/>
    <property type="molecule type" value="Genomic_DNA"/>
</dbReference>
<keyword evidence="15" id="KW-0812">Transmembrane</keyword>
<evidence type="ECO:0000256" key="8">
    <source>
        <dbReference type="ARBA" id="ARBA00022737"/>
    </source>
</evidence>
<name>A0AAD4CC34_ASPNN</name>
<dbReference type="GO" id="GO:0051301">
    <property type="term" value="P:cell division"/>
    <property type="evidence" value="ECO:0007669"/>
    <property type="project" value="UniProtKB-KW"/>
</dbReference>
<evidence type="ECO:0000256" key="14">
    <source>
        <dbReference type="SAM" id="MobiDB-lite"/>
    </source>
</evidence>
<evidence type="ECO:0000256" key="1">
    <source>
        <dbReference type="ARBA" id="ARBA00004123"/>
    </source>
</evidence>
<dbReference type="SUPFAM" id="SSF48371">
    <property type="entry name" value="ARM repeat"/>
    <property type="match status" value="1"/>
</dbReference>
<dbReference type="GO" id="GO:0005634">
    <property type="term" value="C:nucleus"/>
    <property type="evidence" value="ECO:0007669"/>
    <property type="project" value="UniProtKB-SubCell"/>
</dbReference>
<dbReference type="GO" id="GO:1902903">
    <property type="term" value="P:regulation of supramolecular fiber organization"/>
    <property type="evidence" value="ECO:0007669"/>
    <property type="project" value="UniProtKB-ARBA"/>
</dbReference>
<dbReference type="InterPro" id="IPR034085">
    <property type="entry name" value="TOG"/>
</dbReference>
<feature type="region of interest" description="Disordered" evidence="14">
    <location>
        <begin position="901"/>
        <end position="1007"/>
    </location>
</feature>
<dbReference type="GO" id="GO:0005815">
    <property type="term" value="C:microtubule organizing center"/>
    <property type="evidence" value="ECO:0007669"/>
    <property type="project" value="TreeGrafter"/>
</dbReference>
<dbReference type="InterPro" id="IPR024395">
    <property type="entry name" value="CLASP_N_dom"/>
</dbReference>
<feature type="transmembrane region" description="Helical" evidence="15">
    <location>
        <begin position="204"/>
        <end position="225"/>
    </location>
</feature>
<gene>
    <name evidence="17" type="primary">STU1</name>
    <name evidence="17" type="ORF">FE257_003007</name>
</gene>
<reference evidence="17" key="2">
    <citation type="submission" date="2020-02" db="EMBL/GenBank/DDBJ databases">
        <authorList>
            <person name="Gilchrist C.L.M."/>
            <person name="Chooi Y.-H."/>
        </authorList>
    </citation>
    <scope>NUCLEOTIDE SEQUENCE</scope>
    <source>
        <strain evidence="17">MST-FP2251</strain>
    </source>
</reference>
<evidence type="ECO:0000256" key="5">
    <source>
        <dbReference type="ARBA" id="ARBA00022490"/>
    </source>
</evidence>
<evidence type="ECO:0000313" key="17">
    <source>
        <dbReference type="EMBL" id="KAF9883715.1"/>
    </source>
</evidence>
<keyword evidence="15" id="KW-0472">Membrane</keyword>
<evidence type="ECO:0000259" key="16">
    <source>
        <dbReference type="SMART" id="SM01349"/>
    </source>
</evidence>
<comment type="subunit">
    <text evidence="4">Interacts with microtubules.</text>
</comment>
<feature type="domain" description="TOG" evidence="16">
    <location>
        <begin position="629"/>
        <end position="867"/>
    </location>
</feature>
<keyword evidence="18" id="KW-1185">Reference proteome</keyword>
<dbReference type="Pfam" id="PF12348">
    <property type="entry name" value="CLASP_N"/>
    <property type="match status" value="2"/>
</dbReference>
<evidence type="ECO:0000313" key="18">
    <source>
        <dbReference type="Proteomes" id="UP001194746"/>
    </source>
</evidence>
<dbReference type="InterPro" id="IPR011989">
    <property type="entry name" value="ARM-like"/>
</dbReference>
<dbReference type="Gene3D" id="1.25.10.10">
    <property type="entry name" value="Leucine-rich Repeat Variant"/>
    <property type="match status" value="2"/>
</dbReference>
<evidence type="ECO:0000256" key="10">
    <source>
        <dbReference type="ARBA" id="ARBA00023212"/>
    </source>
</evidence>
<dbReference type="GO" id="GO:0008017">
    <property type="term" value="F:microtubule binding"/>
    <property type="evidence" value="ECO:0007669"/>
    <property type="project" value="TreeGrafter"/>
</dbReference>
<evidence type="ECO:0000256" key="3">
    <source>
        <dbReference type="ARBA" id="ARBA00009549"/>
    </source>
</evidence>
<keyword evidence="9" id="KW-0498">Mitosis</keyword>
<comment type="subcellular location">
    <subcellularLocation>
        <location evidence="2">Cytoplasm</location>
        <location evidence="2">Cytoskeleton</location>
        <location evidence="2">Spindle</location>
    </subcellularLocation>
    <subcellularLocation>
        <location evidence="1">Nucleus</location>
    </subcellularLocation>
</comment>
<protein>
    <submittedName>
        <fullName evidence="17">Suppressor of tub2 mutation</fullName>
    </submittedName>
</protein>
<feature type="region of interest" description="Disordered" evidence="14">
    <location>
        <begin position="859"/>
        <end position="887"/>
    </location>
</feature>
<evidence type="ECO:0000256" key="15">
    <source>
        <dbReference type="SAM" id="Phobius"/>
    </source>
</evidence>
<dbReference type="PANTHER" id="PTHR21567:SF9">
    <property type="entry name" value="CLIP-ASSOCIATING PROTEIN"/>
    <property type="match status" value="1"/>
</dbReference>
<accession>A0AAD4CC34</accession>
<keyword evidence="15" id="KW-1133">Transmembrane helix</keyword>
<dbReference type="PANTHER" id="PTHR21567">
    <property type="entry name" value="CLASP"/>
    <property type="match status" value="1"/>
</dbReference>
<keyword evidence="7" id="KW-0493">Microtubule</keyword>
<keyword evidence="8" id="KW-0677">Repeat</keyword>
<feature type="region of interest" description="Disordered" evidence="14">
    <location>
        <begin position="503"/>
        <end position="625"/>
    </location>
</feature>
<dbReference type="Proteomes" id="UP001194746">
    <property type="component" value="Unassembled WGS sequence"/>
</dbReference>
<keyword evidence="11" id="KW-0539">Nucleus</keyword>
<evidence type="ECO:0000256" key="12">
    <source>
        <dbReference type="ARBA" id="ARBA00024889"/>
    </source>
</evidence>
<feature type="compositionally biased region" description="Polar residues" evidence="14">
    <location>
        <begin position="599"/>
        <end position="611"/>
    </location>
</feature>
<dbReference type="InterPro" id="IPR016024">
    <property type="entry name" value="ARM-type_fold"/>
</dbReference>
<feature type="transmembrane region" description="Helical" evidence="15">
    <location>
        <begin position="15"/>
        <end position="34"/>
    </location>
</feature>
<dbReference type="GO" id="GO:0031110">
    <property type="term" value="P:regulation of microtubule polymerization or depolymerization"/>
    <property type="evidence" value="ECO:0007669"/>
    <property type="project" value="UniProtKB-ARBA"/>
</dbReference>
<keyword evidence="9" id="KW-0131">Cell cycle</keyword>
<sequence length="1459" mass="162443">MEFAFLLAFVLCREAVPFIPFVLLSYIVYSWLVTRRFWESEKAKAIARLVDDGVDVDEFYTLLSSRYASFRHTLALPYTLTSSTISSTRALITSYYDLLLSYYDYFLSYYDRIPTCHDLLSLYSASPWLIVVHWCKFLVLCVKAYVACIKLGFRLFCLYWRFCFALCRLPLLWVKAWVACIKFLFHLFCLYWKFWVALGRLPLLWAKACVACIKLFIKCFFALYWKTSLGVLNCLAASRAAAQACTFPAGFELYPDDIHLGDIASAFAIRVLRRIARPFNMEEKVDELLTVLKNGNLAIETKVNRLLSIKSDIKQKNVSVHIVAPLFTAVQLAISSSHSQIYAAGFSTLSHLLKRLYIQELPGEIASQARNLYPVLLERLGDHKERIRAYASQAFTDLWPAASSEVEKQVLGSALVGKNPRAKEASIAWLYNISKTVRILIKAYVPSLVACLEDADSAVREMAKTTVIELFRNAAAHAKLDLKREILERHVRKSIANAILSNIGLDSGPERPSSPGIFESDNIMSQHPVRPQSTAPIPPRPKSTVPTAPKSIKNAILSNTGLDSGRPSSPGIFESDNIMSQHPARPQSTAPIPPRPKSTVPTAPRPQSTVPAASKPRDGDSPNPLFVQSARELEDMFRGMAPAFEGRESEQNWGAREKNVNTIRRLAQGNAPLEFLDVYLASVKAVLDGIFKVVNSLRTTPSTNGLLLVQELAKVCGPKLDPMVEVMMQHLTALCAGTKKITREIGCEVVDTILGHVSYTSRFLNHVSGACEGKTPWIREYGARWLKTLLQRQGHNKSSLEHNGGLEIIDKCIKKGLNDATPGVREVMRGTFWLFNRIWPSKAEAIMSNLDKRSRQMLEKDTGNPNLDMTASQPVSPKKGLAKTSSRSALKEVIAAQKKAHLAPAKTLPPRPGSAQAVLTEDANGTNRGPTTVRSVPTGASTSSMSSAPVRPGARPRRPEVARPATAEPFSTSRRPLAAKPSGVRPRKLDLPKATQSDSTAVEPAVPAEQELDLPKAAKSDSTAVELVVPAEQELDLPKATQSDSTAVEPAVPAEQELDIPKAAKSDSTAVELVVLAEQELDLPKVTQSDSTAVEPAVEPAVPAEQELDLPKTATQSDSAAVEPAILADKLVAPEMSKNDQSLDDMPLGDRPRSPVFDVTADELALTGNRLPKIRRLTYQGELDDNDPLTRRWKQAAIMVKKRRDISSQSQSLPFARDLLNVAHTLIKSGHFDMWGYRKLQALIAFHDELFVDEKAYGNMLRDILEDLQRYPDHGDDAAKMRSVMDHKTQVLHTIRFMFVYHEEWFANHRGEVIGAILPTRQFFESRFWVVTALNETASDLIFACDLGDLVDSVMDSLNTMNHGDLTYRSMTMGVLFITRILTILNSQKVRIPDKIVTRVGEFAVDTMTRGHLDTRSHIGHLCQQVRDMAGSEEHFWDLLGAPDNQWIRNIFSYYFYKK</sequence>
<dbReference type="GO" id="GO:0060172">
    <property type="term" value="P:astral microtubule depolymerization"/>
    <property type="evidence" value="ECO:0007669"/>
    <property type="project" value="TreeGrafter"/>
</dbReference>
<feature type="compositionally biased region" description="Polar residues" evidence="14">
    <location>
        <begin position="863"/>
        <end position="875"/>
    </location>
</feature>
<dbReference type="SMART" id="SM01349">
    <property type="entry name" value="TOG"/>
    <property type="match status" value="2"/>
</dbReference>
<reference evidence="17" key="1">
    <citation type="journal article" date="2019" name="Beilstein J. Org. Chem.">
        <title>Nanangenines: drimane sesquiterpenoids as the dominant metabolite cohort of a novel Australian fungus, Aspergillus nanangensis.</title>
        <authorList>
            <person name="Lacey H.J."/>
            <person name="Gilchrist C.L.M."/>
            <person name="Crombie A."/>
            <person name="Kalaitzis J.A."/>
            <person name="Vuong D."/>
            <person name="Rutledge P.J."/>
            <person name="Turner P."/>
            <person name="Pitt J.I."/>
            <person name="Lacey E."/>
            <person name="Chooi Y.H."/>
            <person name="Piggott A.M."/>
        </authorList>
    </citation>
    <scope>NUCLEOTIDE SEQUENCE</scope>
    <source>
        <strain evidence="17">MST-FP2251</strain>
    </source>
</reference>
<evidence type="ECO:0000256" key="11">
    <source>
        <dbReference type="ARBA" id="ARBA00023242"/>
    </source>
</evidence>
<feature type="repeat" description="HEAT" evidence="13">
    <location>
        <begin position="372"/>
        <end position="409"/>
    </location>
</feature>
<keyword evidence="10" id="KW-0206">Cytoskeleton</keyword>
<dbReference type="GO" id="GO:1990023">
    <property type="term" value="C:mitotic spindle midzone"/>
    <property type="evidence" value="ECO:0007669"/>
    <property type="project" value="TreeGrafter"/>
</dbReference>
<keyword evidence="5" id="KW-0963">Cytoplasm</keyword>
<evidence type="ECO:0000256" key="7">
    <source>
        <dbReference type="ARBA" id="ARBA00022701"/>
    </source>
</evidence>
<feature type="transmembrane region" description="Helical" evidence="15">
    <location>
        <begin position="137"/>
        <end position="162"/>
    </location>
</feature>
<comment type="function">
    <text evidence="12">Microtubule binding protein that promotes the stabilization of dynamic microtubules. Required for mitotic spindle formation.</text>
</comment>
<feature type="transmembrane region" description="Helical" evidence="15">
    <location>
        <begin position="174"/>
        <end position="192"/>
    </location>
</feature>
<dbReference type="InterPro" id="IPR021133">
    <property type="entry name" value="HEAT_type_2"/>
</dbReference>
<dbReference type="GO" id="GO:0090307">
    <property type="term" value="P:mitotic spindle assembly"/>
    <property type="evidence" value="ECO:0007669"/>
    <property type="project" value="TreeGrafter"/>
</dbReference>
<dbReference type="GO" id="GO:0005876">
    <property type="term" value="C:spindle microtubule"/>
    <property type="evidence" value="ECO:0007669"/>
    <property type="project" value="TreeGrafter"/>
</dbReference>
<evidence type="ECO:0000256" key="4">
    <source>
        <dbReference type="ARBA" id="ARBA00011375"/>
    </source>
</evidence>
<dbReference type="GO" id="GO:0005881">
    <property type="term" value="C:cytoplasmic microtubule"/>
    <property type="evidence" value="ECO:0007669"/>
    <property type="project" value="TreeGrafter"/>
</dbReference>
<comment type="similarity">
    <text evidence="3">Belongs to the CLASP family.</text>
</comment>
<comment type="caution">
    <text evidence="17">The sequence shown here is derived from an EMBL/GenBank/DDBJ whole genome shotgun (WGS) entry which is preliminary data.</text>
</comment>
<feature type="compositionally biased region" description="Polar residues" evidence="14">
    <location>
        <begin position="923"/>
        <end position="947"/>
    </location>
</feature>
<evidence type="ECO:0000256" key="2">
    <source>
        <dbReference type="ARBA" id="ARBA00004186"/>
    </source>
</evidence>
<evidence type="ECO:0000256" key="13">
    <source>
        <dbReference type="PROSITE-ProRule" id="PRU00103"/>
    </source>
</evidence>